<dbReference type="Proteomes" id="UP000078454">
    <property type="component" value="Unassembled WGS sequence"/>
</dbReference>
<proteinExistence type="inferred from homology"/>
<dbReference type="InterPro" id="IPR029479">
    <property type="entry name" value="Nitroreductase"/>
</dbReference>
<organism evidence="4 5">
    <name type="scientific">Paenibacillus oryzisoli</name>
    <dbReference type="NCBI Taxonomy" id="1850517"/>
    <lineage>
        <taxon>Bacteria</taxon>
        <taxon>Bacillati</taxon>
        <taxon>Bacillota</taxon>
        <taxon>Bacilli</taxon>
        <taxon>Bacillales</taxon>
        <taxon>Paenibacillaceae</taxon>
        <taxon>Paenibacillus</taxon>
    </lineage>
</organism>
<dbReference type="Pfam" id="PF00881">
    <property type="entry name" value="Nitroreductase"/>
    <property type="match status" value="1"/>
</dbReference>
<evidence type="ECO:0000313" key="5">
    <source>
        <dbReference type="Proteomes" id="UP000078454"/>
    </source>
</evidence>
<comment type="similarity">
    <text evidence="1">Belongs to the nitroreductase family.</text>
</comment>
<dbReference type="PANTHER" id="PTHR43673:SF3">
    <property type="entry name" value="NAD(P)H NITROREDUCTASE YODC-RELATED"/>
    <property type="match status" value="1"/>
</dbReference>
<accession>A0A198AMJ7</accession>
<dbReference type="Gene3D" id="3.40.109.10">
    <property type="entry name" value="NADH Oxidase"/>
    <property type="match status" value="1"/>
</dbReference>
<evidence type="ECO:0000256" key="1">
    <source>
        <dbReference type="ARBA" id="ARBA00007118"/>
    </source>
</evidence>
<dbReference type="OrthoDB" id="9782629at2"/>
<keyword evidence="2" id="KW-0560">Oxidoreductase</keyword>
<evidence type="ECO:0000313" key="4">
    <source>
        <dbReference type="EMBL" id="OAS22325.1"/>
    </source>
</evidence>
<dbReference type="InterPro" id="IPR000415">
    <property type="entry name" value="Nitroreductase-like"/>
</dbReference>
<dbReference type="CDD" id="cd02137">
    <property type="entry name" value="MhqN-like"/>
    <property type="match status" value="1"/>
</dbReference>
<dbReference type="PANTHER" id="PTHR43673">
    <property type="entry name" value="NAD(P)H NITROREDUCTASE YDGI-RELATED"/>
    <property type="match status" value="1"/>
</dbReference>
<comment type="caution">
    <text evidence="4">The sequence shown here is derived from an EMBL/GenBank/DDBJ whole genome shotgun (WGS) entry which is preliminary data.</text>
</comment>
<dbReference type="EMBL" id="LYPB01000045">
    <property type="protein sequence ID" value="OAS22325.1"/>
    <property type="molecule type" value="Genomic_DNA"/>
</dbReference>
<gene>
    <name evidence="4" type="ORF">A8708_12190</name>
</gene>
<sequence>MSTQVQNEVLKVIEDRHSVKQYQAGHTIPKADLDQILTSASLAPSSWNLQHWKLLVIDDQAQKEKLLPIAYGQKQIVESSVVIAVLGDLEANKNAQDVFGPAVAGGFLPQAVMDTLVGQIEGAYQYPQVARDEAIRNASLAAMNLMLAAKALGYDTCPMGGYDAGKFVEAFNVPARYVPVMLISVGLAATPARSGGRFSLEQITVSNTF</sequence>
<dbReference type="RefSeq" id="WP_068662095.1">
    <property type="nucleotide sequence ID" value="NZ_LYPB01000045.1"/>
</dbReference>
<evidence type="ECO:0000259" key="3">
    <source>
        <dbReference type="Pfam" id="PF00881"/>
    </source>
</evidence>
<dbReference type="AlphaFoldDB" id="A0A198AMJ7"/>
<dbReference type="SUPFAM" id="SSF55469">
    <property type="entry name" value="FMN-dependent nitroreductase-like"/>
    <property type="match status" value="1"/>
</dbReference>
<keyword evidence="5" id="KW-1185">Reference proteome</keyword>
<evidence type="ECO:0000256" key="2">
    <source>
        <dbReference type="ARBA" id="ARBA00023002"/>
    </source>
</evidence>
<dbReference type="GO" id="GO:0016491">
    <property type="term" value="F:oxidoreductase activity"/>
    <property type="evidence" value="ECO:0007669"/>
    <property type="project" value="UniProtKB-KW"/>
</dbReference>
<feature type="domain" description="Nitroreductase" evidence="3">
    <location>
        <begin position="13"/>
        <end position="186"/>
    </location>
</feature>
<protein>
    <submittedName>
        <fullName evidence="4">NAD(P)H nitroreductase</fullName>
    </submittedName>
</protein>
<name>A0A198AMJ7_9BACL</name>
<reference evidence="4 5" key="1">
    <citation type="submission" date="2016-05" db="EMBL/GenBank/DDBJ databases">
        <title>Paenibacillus sp. 1ZS3-15 nov., isolated from the rhizosphere soil.</title>
        <authorList>
            <person name="Zhang X.X."/>
            <person name="Zhang J."/>
        </authorList>
    </citation>
    <scope>NUCLEOTIDE SEQUENCE [LARGE SCALE GENOMIC DNA]</scope>
    <source>
        <strain evidence="4 5">1ZS3-15</strain>
    </source>
</reference>
<dbReference type="STRING" id="1850517.A8708_12190"/>